<reference evidence="16" key="1">
    <citation type="submission" date="2023-03" db="EMBL/GenBank/DDBJ databases">
        <authorList>
            <person name="Julca I."/>
        </authorList>
    </citation>
    <scope>NUCLEOTIDE SEQUENCE</scope>
</reference>
<dbReference type="CDD" id="cd18793">
    <property type="entry name" value="SF2_C_SNF"/>
    <property type="match status" value="1"/>
</dbReference>
<comment type="subcellular location">
    <subcellularLocation>
        <location evidence="1">Nucleus</location>
    </subcellularLocation>
</comment>
<evidence type="ECO:0000256" key="4">
    <source>
        <dbReference type="ARBA" id="ARBA00022741"/>
    </source>
</evidence>
<dbReference type="Pfam" id="PF08797">
    <property type="entry name" value="HIRAN"/>
    <property type="match status" value="1"/>
</dbReference>
<feature type="domain" description="Helicase ATP-binding" evidence="14">
    <location>
        <begin position="420"/>
        <end position="545"/>
    </location>
</feature>
<dbReference type="SUPFAM" id="SSF57850">
    <property type="entry name" value="RING/U-box"/>
    <property type="match status" value="1"/>
</dbReference>
<dbReference type="Gene3D" id="3.40.50.300">
    <property type="entry name" value="P-loop containing nucleotide triphosphate hydrolases"/>
    <property type="match status" value="1"/>
</dbReference>
<evidence type="ECO:0000256" key="1">
    <source>
        <dbReference type="ARBA" id="ARBA00004123"/>
    </source>
</evidence>
<evidence type="ECO:0000256" key="9">
    <source>
        <dbReference type="ARBA" id="ARBA00022840"/>
    </source>
</evidence>
<dbReference type="InterPro" id="IPR014001">
    <property type="entry name" value="Helicase_ATP-bd"/>
</dbReference>
<dbReference type="Proteomes" id="UP001161247">
    <property type="component" value="Chromosome 3"/>
</dbReference>
<dbReference type="InterPro" id="IPR000330">
    <property type="entry name" value="SNF2_N"/>
</dbReference>
<dbReference type="InterPro" id="IPR018957">
    <property type="entry name" value="Znf_C3HC4_RING-type"/>
</dbReference>
<keyword evidence="8" id="KW-0862">Zinc</keyword>
<dbReference type="GO" id="GO:0008094">
    <property type="term" value="F:ATP-dependent activity, acting on DNA"/>
    <property type="evidence" value="ECO:0007669"/>
    <property type="project" value="TreeGrafter"/>
</dbReference>
<keyword evidence="17" id="KW-1185">Reference proteome</keyword>
<keyword evidence="7" id="KW-0347">Helicase</keyword>
<keyword evidence="3" id="KW-0479">Metal-binding</keyword>
<dbReference type="SMART" id="SM00184">
    <property type="entry name" value="RING"/>
    <property type="match status" value="1"/>
</dbReference>
<keyword evidence="10" id="KW-0539">Nucleus</keyword>
<keyword evidence="6" id="KW-0378">Hydrolase</keyword>
<dbReference type="Gene3D" id="3.40.50.10810">
    <property type="entry name" value="Tandem AAA-ATPase domain"/>
    <property type="match status" value="2"/>
</dbReference>
<evidence type="ECO:0000256" key="10">
    <source>
        <dbReference type="ARBA" id="ARBA00023242"/>
    </source>
</evidence>
<keyword evidence="9" id="KW-0067">ATP-binding</keyword>
<comment type="similarity">
    <text evidence="2">Belongs to the SNF2/RAD54 helicase family. RAD16 subfamily.</text>
</comment>
<evidence type="ECO:0000256" key="5">
    <source>
        <dbReference type="ARBA" id="ARBA00022771"/>
    </source>
</evidence>
<dbReference type="InterPro" id="IPR050628">
    <property type="entry name" value="SNF2_RAD54_helicase_TF"/>
</dbReference>
<evidence type="ECO:0000259" key="15">
    <source>
        <dbReference type="PROSITE" id="PS51194"/>
    </source>
</evidence>
<dbReference type="AlphaFoldDB" id="A0AAV1CV63"/>
<dbReference type="GO" id="GO:0003676">
    <property type="term" value="F:nucleic acid binding"/>
    <property type="evidence" value="ECO:0007669"/>
    <property type="project" value="InterPro"/>
</dbReference>
<dbReference type="SMART" id="SM00490">
    <property type="entry name" value="HELICc"/>
    <property type="match status" value="1"/>
</dbReference>
<evidence type="ECO:0000313" key="16">
    <source>
        <dbReference type="EMBL" id="CAI9099544.1"/>
    </source>
</evidence>
<dbReference type="Gene3D" id="3.30.70.2330">
    <property type="match status" value="1"/>
</dbReference>
<evidence type="ECO:0000313" key="17">
    <source>
        <dbReference type="Proteomes" id="UP001161247"/>
    </source>
</evidence>
<dbReference type="PANTHER" id="PTHR45626:SF17">
    <property type="entry name" value="HELICASE-LIKE TRANSCRIPTION FACTOR"/>
    <property type="match status" value="1"/>
</dbReference>
<accession>A0AAV1CV63</accession>
<dbReference type="SUPFAM" id="SSF52540">
    <property type="entry name" value="P-loop containing nucleoside triphosphate hydrolases"/>
    <property type="match status" value="2"/>
</dbReference>
<evidence type="ECO:0000256" key="7">
    <source>
        <dbReference type="ARBA" id="ARBA00022806"/>
    </source>
</evidence>
<keyword evidence="5 11" id="KW-0863">Zinc-finger</keyword>
<evidence type="ECO:0000256" key="3">
    <source>
        <dbReference type="ARBA" id="ARBA00022723"/>
    </source>
</evidence>
<protein>
    <submittedName>
        <fullName evidence="16">OLC1v1036384C1</fullName>
    </submittedName>
</protein>
<name>A0AAV1CV63_OLDCO</name>
<dbReference type="GO" id="GO:0016818">
    <property type="term" value="F:hydrolase activity, acting on acid anhydrides, in phosphorus-containing anhydrides"/>
    <property type="evidence" value="ECO:0007669"/>
    <property type="project" value="InterPro"/>
</dbReference>
<dbReference type="SMART" id="SM00910">
    <property type="entry name" value="HIRAN"/>
    <property type="match status" value="1"/>
</dbReference>
<dbReference type="Pfam" id="PF00097">
    <property type="entry name" value="zf-C3HC4"/>
    <property type="match status" value="1"/>
</dbReference>
<dbReference type="PROSITE" id="PS51192">
    <property type="entry name" value="HELICASE_ATP_BIND_1"/>
    <property type="match status" value="1"/>
</dbReference>
<evidence type="ECO:0000259" key="13">
    <source>
        <dbReference type="PROSITE" id="PS50089"/>
    </source>
</evidence>
<dbReference type="GO" id="GO:0005634">
    <property type="term" value="C:nucleus"/>
    <property type="evidence" value="ECO:0007669"/>
    <property type="project" value="UniProtKB-SubCell"/>
</dbReference>
<evidence type="ECO:0000256" key="8">
    <source>
        <dbReference type="ARBA" id="ARBA00022833"/>
    </source>
</evidence>
<dbReference type="PANTHER" id="PTHR45626">
    <property type="entry name" value="TRANSCRIPTION TERMINATION FACTOR 2-RELATED"/>
    <property type="match status" value="1"/>
</dbReference>
<dbReference type="InterPro" id="IPR013083">
    <property type="entry name" value="Znf_RING/FYVE/PHD"/>
</dbReference>
<dbReference type="GO" id="GO:0008270">
    <property type="term" value="F:zinc ion binding"/>
    <property type="evidence" value="ECO:0007669"/>
    <property type="project" value="UniProtKB-KW"/>
</dbReference>
<dbReference type="Pfam" id="PF00176">
    <property type="entry name" value="SNF2-rel_dom"/>
    <property type="match status" value="1"/>
</dbReference>
<dbReference type="CDD" id="cd16509">
    <property type="entry name" value="RING-HC_HLTF"/>
    <property type="match status" value="1"/>
</dbReference>
<dbReference type="GO" id="GO:0004386">
    <property type="term" value="F:helicase activity"/>
    <property type="evidence" value="ECO:0007669"/>
    <property type="project" value="UniProtKB-KW"/>
</dbReference>
<feature type="domain" description="Helicase C-terminal" evidence="15">
    <location>
        <begin position="765"/>
        <end position="929"/>
    </location>
</feature>
<dbReference type="InterPro" id="IPR017907">
    <property type="entry name" value="Znf_RING_CS"/>
</dbReference>
<dbReference type="InterPro" id="IPR038718">
    <property type="entry name" value="SNF2-like_sf"/>
</dbReference>
<dbReference type="GO" id="GO:0005524">
    <property type="term" value="F:ATP binding"/>
    <property type="evidence" value="ECO:0007669"/>
    <property type="project" value="UniProtKB-KW"/>
</dbReference>
<dbReference type="SMART" id="SM00487">
    <property type="entry name" value="DEXDc"/>
    <property type="match status" value="1"/>
</dbReference>
<evidence type="ECO:0000256" key="6">
    <source>
        <dbReference type="ARBA" id="ARBA00022801"/>
    </source>
</evidence>
<proteinExistence type="inferred from homology"/>
<sequence>MEDDPAIEFLDLETWPVSPPRVFGSGAAFVSSSEASASASASSTLSPSPQSQDSPADTYFVGFILAYVKGIQYYNGAVHGREMVGLVRDPLNRYDENAIKVVNIRSVQVGNIDKAAARVLAPMMDTQLINVAGIVPNGSKSNRYQLPCQVHIFARQEAFDDVKSAVSDGGFQLMSESSSSSFALSQSDVTKRKLNGEGEKSVDEIFKLLDEQIAEAGVLGELEPPRDVIKSELLSHQKAGLAWLVHRENSCDLPPFWESKDGAYYNVLTNHLINERPEPLRGGIFADDMGLGKTLTLLSLIAFDKFFGDCSRLDDSANAGNASSMGEKETTTVRLNKRKRERGRHTCNPEKTQRTGELEVSNNSRKTVSETSKYACSTSDTKQRSLCNSNNSLNTCPRIGTKGKTVCDSDSLNDVCSETTLVVCPPSVFSAWVTQLEDHIAPGKLKVYMYYGDRTKDANKLLEYDIVLTTYSTLATEDAWEESPLKKIEWRRVILDEAHLIKNVKARQSQAVTNLKSKRRWVVTGTPIQNSSLDLFSLLAFLKFEPLSVKSYWDSLIAKPLASREEKGISRLQVLMATIALRRTKDKTLIGLPSKSVETLVIDLSEEERDVYDKMESEARKIIKNYLSAEKLVRNYSTVLSILVRLRQLCNALALCPPEIRDLLPSLEDVKNNPKLLEKMLSVLQEGEDFDCPICICAPTNPVITCCAHIFCQACILKAIRRSTAGCPLCRHPLSDSDLFSAPPKLFEAEEALGSSSSSSSKIAVLLKRLCETREQNPTTKSVIFSQFRKMLLLVEEPLKAAGFKILMLDGSMNANKRAKIIKEFDVPAPGGPTILLASLRASGAGINLTAASRVYLLEPWWNPAIEEQAMDRVHRIGQKEDVQIVRIIARNTIEERILELQAKKALLAKKAFGKGIQGQREISKEDLITLMHL</sequence>
<dbReference type="EMBL" id="OX459120">
    <property type="protein sequence ID" value="CAI9099544.1"/>
    <property type="molecule type" value="Genomic_DNA"/>
</dbReference>
<organism evidence="16 17">
    <name type="scientific">Oldenlandia corymbosa var. corymbosa</name>
    <dbReference type="NCBI Taxonomy" id="529605"/>
    <lineage>
        <taxon>Eukaryota</taxon>
        <taxon>Viridiplantae</taxon>
        <taxon>Streptophyta</taxon>
        <taxon>Embryophyta</taxon>
        <taxon>Tracheophyta</taxon>
        <taxon>Spermatophyta</taxon>
        <taxon>Magnoliopsida</taxon>
        <taxon>eudicotyledons</taxon>
        <taxon>Gunneridae</taxon>
        <taxon>Pentapetalae</taxon>
        <taxon>asterids</taxon>
        <taxon>lamiids</taxon>
        <taxon>Gentianales</taxon>
        <taxon>Rubiaceae</taxon>
        <taxon>Rubioideae</taxon>
        <taxon>Spermacoceae</taxon>
        <taxon>Hedyotis-Oldenlandia complex</taxon>
        <taxon>Oldenlandia</taxon>
    </lineage>
</organism>
<gene>
    <name evidence="16" type="ORF">OLC1_LOCUS9546</name>
</gene>
<dbReference type="Pfam" id="PF00271">
    <property type="entry name" value="Helicase_C"/>
    <property type="match status" value="1"/>
</dbReference>
<dbReference type="InterPro" id="IPR001650">
    <property type="entry name" value="Helicase_C-like"/>
</dbReference>
<feature type="region of interest" description="Disordered" evidence="12">
    <location>
        <begin position="318"/>
        <end position="366"/>
    </location>
</feature>
<dbReference type="PROSITE" id="PS50089">
    <property type="entry name" value="ZF_RING_2"/>
    <property type="match status" value="1"/>
</dbReference>
<dbReference type="Gene3D" id="3.30.40.10">
    <property type="entry name" value="Zinc/RING finger domain, C3HC4 (zinc finger)"/>
    <property type="match status" value="1"/>
</dbReference>
<evidence type="ECO:0000256" key="2">
    <source>
        <dbReference type="ARBA" id="ARBA00008438"/>
    </source>
</evidence>
<dbReference type="PROSITE" id="PS51194">
    <property type="entry name" value="HELICASE_CTER"/>
    <property type="match status" value="1"/>
</dbReference>
<dbReference type="InterPro" id="IPR027417">
    <property type="entry name" value="P-loop_NTPase"/>
</dbReference>
<evidence type="ECO:0000256" key="11">
    <source>
        <dbReference type="PROSITE-ProRule" id="PRU00175"/>
    </source>
</evidence>
<evidence type="ECO:0000259" key="14">
    <source>
        <dbReference type="PROSITE" id="PS51192"/>
    </source>
</evidence>
<dbReference type="PROSITE" id="PS00518">
    <property type="entry name" value="ZF_RING_1"/>
    <property type="match status" value="1"/>
</dbReference>
<feature type="compositionally biased region" description="Basic residues" evidence="12">
    <location>
        <begin position="335"/>
        <end position="345"/>
    </location>
</feature>
<keyword evidence="4" id="KW-0547">Nucleotide-binding</keyword>
<evidence type="ECO:0000256" key="12">
    <source>
        <dbReference type="SAM" id="MobiDB-lite"/>
    </source>
</evidence>
<dbReference type="InterPro" id="IPR049730">
    <property type="entry name" value="SNF2/RAD54-like_C"/>
</dbReference>
<dbReference type="InterPro" id="IPR014905">
    <property type="entry name" value="HIRAN"/>
</dbReference>
<feature type="domain" description="RING-type" evidence="13">
    <location>
        <begin position="692"/>
        <end position="731"/>
    </location>
</feature>
<dbReference type="InterPro" id="IPR001841">
    <property type="entry name" value="Znf_RING"/>
</dbReference>
<feature type="compositionally biased region" description="Basic and acidic residues" evidence="12">
    <location>
        <begin position="347"/>
        <end position="357"/>
    </location>
</feature>
<dbReference type="GO" id="GO:0006281">
    <property type="term" value="P:DNA repair"/>
    <property type="evidence" value="ECO:0007669"/>
    <property type="project" value="TreeGrafter"/>
</dbReference>